<protein>
    <recommendedName>
        <fullName evidence="3">PemK-like, MazF-like toxin of type II toxin-antitoxin system</fullName>
    </recommendedName>
</protein>
<evidence type="ECO:0000313" key="2">
    <source>
        <dbReference type="Proteomes" id="UP000295043"/>
    </source>
</evidence>
<sequence length="140" mass="16044">MSREFLPGQVIIYPYLWAWQQQRGETEGRKGRPTCVVVAVRGTNDGLTHLALLAITTQPPQADRVTLEVSDIECRRAGLTDFKRCWIVVDEYNYDVAERSWYIEPETKTLGRFSKAFMMKIAAAFAEASRKSGRRVNRTE</sequence>
<dbReference type="EMBL" id="SLVU01000040">
    <property type="protein sequence ID" value="TCN17236.1"/>
    <property type="molecule type" value="Genomic_DNA"/>
</dbReference>
<dbReference type="Proteomes" id="UP000295043">
    <property type="component" value="Unassembled WGS sequence"/>
</dbReference>
<organism evidence="1 2">
    <name type="scientific">Sinorhizobium americanum</name>
    <dbReference type="NCBI Taxonomy" id="194963"/>
    <lineage>
        <taxon>Bacteria</taxon>
        <taxon>Pseudomonadati</taxon>
        <taxon>Pseudomonadota</taxon>
        <taxon>Alphaproteobacteria</taxon>
        <taxon>Hyphomicrobiales</taxon>
        <taxon>Rhizobiaceae</taxon>
        <taxon>Sinorhizobium/Ensifer group</taxon>
        <taxon>Sinorhizobium</taxon>
    </lineage>
</organism>
<reference evidence="1 2" key="1">
    <citation type="submission" date="2019-03" db="EMBL/GenBank/DDBJ databases">
        <title>Genomic Encyclopedia of Type Strains, Phase IV (KMG-V): Genome sequencing to study the core and pangenomes of soil and plant-associated prokaryotes.</title>
        <authorList>
            <person name="Whitman W."/>
        </authorList>
    </citation>
    <scope>NUCLEOTIDE SEQUENCE [LARGE SCALE GENOMIC DNA]</scope>
    <source>
        <strain evidence="1 2">23C40</strain>
    </source>
</reference>
<proteinExistence type="predicted"/>
<evidence type="ECO:0008006" key="3">
    <source>
        <dbReference type="Google" id="ProtNLM"/>
    </source>
</evidence>
<dbReference type="RefSeq" id="WP_132081955.1">
    <property type="nucleotide sequence ID" value="NZ_SLVU01000040.1"/>
</dbReference>
<dbReference type="AlphaFoldDB" id="A0A4R2AU07"/>
<name>A0A4R2AU07_9HYPH</name>
<accession>A0A4R2AU07</accession>
<comment type="caution">
    <text evidence="1">The sequence shown here is derived from an EMBL/GenBank/DDBJ whole genome shotgun (WGS) entry which is preliminary data.</text>
</comment>
<evidence type="ECO:0000313" key="1">
    <source>
        <dbReference type="EMBL" id="TCN17236.1"/>
    </source>
</evidence>
<gene>
    <name evidence="1" type="ORF">EV184_14011</name>
</gene>